<dbReference type="InterPro" id="IPR043519">
    <property type="entry name" value="NT_sf"/>
</dbReference>
<evidence type="ECO:0000256" key="1">
    <source>
        <dbReference type="ARBA" id="ARBA00001946"/>
    </source>
</evidence>
<dbReference type="InterPro" id="IPR032828">
    <property type="entry name" value="PolyA_RNA-bd"/>
</dbReference>
<sequence>MKEARAASLQVLERLEEAGFQAYWVGGCVRDELLGREPTDYDVTTDAPPGKVQSLFAKTVATGIRHGTVTVLIHRQAVEVTTFREETGYEDHRHPGQVQFVKRLETDLARRDFTINAMARDRRGRLIDPFGGRKDLRSQVVRAVGEAEERFREDALRMVRALRFCAQLGFRLDEQTEAALIRQKSLLRHLAVERVTQELEKLWATDKPSQGIRPLWEMGLFPHLPPFTQWDDHIGRPAIPVEEMDRQMGRWTRWALFLHLCGVPPKESGTHLRSFRLPATDVEIIASVHRLGLDWHLTPEEGSTGKQLLLSHGREKLTSALETAAVIHRWGPEEEEEMRRALLRWQQEMPVHHLRQLRVNGRNLVEATGREPGPWTGRVLDILLKKVALGELPNETEALIEEGCRLVQPGS</sequence>
<dbReference type="Proteomes" id="UP000186795">
    <property type="component" value="Unassembled WGS sequence"/>
</dbReference>
<dbReference type="InterPro" id="IPR032810">
    <property type="entry name" value="CCA-adding_enz_C"/>
</dbReference>
<dbReference type="GO" id="GO:0000166">
    <property type="term" value="F:nucleotide binding"/>
    <property type="evidence" value="ECO:0007669"/>
    <property type="project" value="UniProtKB-KW"/>
</dbReference>
<accession>A0A1N7IQI1</accession>
<dbReference type="SUPFAM" id="SSF81891">
    <property type="entry name" value="Poly A polymerase C-terminal region-like"/>
    <property type="match status" value="1"/>
</dbReference>
<comment type="cofactor">
    <cofactor evidence="1">
        <name>Mg(2+)</name>
        <dbReference type="ChEBI" id="CHEBI:18420"/>
    </cofactor>
</comment>
<evidence type="ECO:0000256" key="3">
    <source>
        <dbReference type="ARBA" id="ARBA00022694"/>
    </source>
</evidence>
<evidence type="ECO:0000256" key="9">
    <source>
        <dbReference type="RuleBase" id="RU003953"/>
    </source>
</evidence>
<dbReference type="AlphaFoldDB" id="A0A1N7IQI1"/>
<dbReference type="Pfam" id="PF12627">
    <property type="entry name" value="PolyA_pol_RNAbd"/>
    <property type="match status" value="1"/>
</dbReference>
<organism evidence="13 14">
    <name type="scientific">Kroppenstedtia eburnea</name>
    <dbReference type="NCBI Taxonomy" id="714067"/>
    <lineage>
        <taxon>Bacteria</taxon>
        <taxon>Bacillati</taxon>
        <taxon>Bacillota</taxon>
        <taxon>Bacilli</taxon>
        <taxon>Bacillales</taxon>
        <taxon>Thermoactinomycetaceae</taxon>
        <taxon>Kroppenstedtia</taxon>
    </lineage>
</organism>
<evidence type="ECO:0000256" key="7">
    <source>
        <dbReference type="ARBA" id="ARBA00022842"/>
    </source>
</evidence>
<proteinExistence type="inferred from homology"/>
<keyword evidence="3" id="KW-0819">tRNA processing</keyword>
<dbReference type="InterPro" id="IPR050264">
    <property type="entry name" value="Bact_CCA-adding_enz_type3_sf"/>
</dbReference>
<dbReference type="GO" id="GO:0016779">
    <property type="term" value="F:nucleotidyltransferase activity"/>
    <property type="evidence" value="ECO:0007669"/>
    <property type="project" value="UniProtKB-KW"/>
</dbReference>
<evidence type="ECO:0000259" key="10">
    <source>
        <dbReference type="Pfam" id="PF01743"/>
    </source>
</evidence>
<dbReference type="EMBL" id="FTOD01000001">
    <property type="protein sequence ID" value="SIS39345.1"/>
    <property type="molecule type" value="Genomic_DNA"/>
</dbReference>
<protein>
    <submittedName>
        <fullName evidence="13">tRNA nucleotidyltransferase (CCA-adding enzyme)</fullName>
    </submittedName>
</protein>
<reference evidence="14" key="1">
    <citation type="submission" date="2017-01" db="EMBL/GenBank/DDBJ databases">
        <authorList>
            <person name="Varghese N."/>
            <person name="Submissions S."/>
        </authorList>
    </citation>
    <scope>NUCLEOTIDE SEQUENCE [LARGE SCALE GENOMIC DNA]</scope>
    <source>
        <strain evidence="14">DSM 45196</strain>
    </source>
</reference>
<feature type="domain" description="Poly A polymerase head" evidence="10">
    <location>
        <begin position="22"/>
        <end position="142"/>
    </location>
</feature>
<gene>
    <name evidence="13" type="ORF">SAMN05421790_101238</name>
</gene>
<dbReference type="SUPFAM" id="SSF81301">
    <property type="entry name" value="Nucleotidyltransferase"/>
    <property type="match status" value="1"/>
</dbReference>
<keyword evidence="5" id="KW-0479">Metal-binding</keyword>
<comment type="similarity">
    <text evidence="9">Belongs to the tRNA nucleotidyltransferase/poly(A) polymerase family.</text>
</comment>
<evidence type="ECO:0000256" key="2">
    <source>
        <dbReference type="ARBA" id="ARBA00022679"/>
    </source>
</evidence>
<dbReference type="NCBIfam" id="NF009814">
    <property type="entry name" value="PRK13299.1"/>
    <property type="match status" value="1"/>
</dbReference>
<dbReference type="Gene3D" id="1.10.3090.10">
    <property type="entry name" value="cca-adding enzyme, domain 2"/>
    <property type="match status" value="1"/>
</dbReference>
<evidence type="ECO:0000256" key="8">
    <source>
        <dbReference type="ARBA" id="ARBA00022884"/>
    </source>
</evidence>
<dbReference type="PANTHER" id="PTHR46173">
    <property type="entry name" value="CCA TRNA NUCLEOTIDYLTRANSFERASE 1, MITOCHONDRIAL"/>
    <property type="match status" value="1"/>
</dbReference>
<dbReference type="GO" id="GO:0046872">
    <property type="term" value="F:metal ion binding"/>
    <property type="evidence" value="ECO:0007669"/>
    <property type="project" value="UniProtKB-KW"/>
</dbReference>
<dbReference type="GO" id="GO:0008033">
    <property type="term" value="P:tRNA processing"/>
    <property type="evidence" value="ECO:0007669"/>
    <property type="project" value="UniProtKB-KW"/>
</dbReference>
<evidence type="ECO:0000256" key="6">
    <source>
        <dbReference type="ARBA" id="ARBA00022741"/>
    </source>
</evidence>
<dbReference type="PROSITE" id="PS51257">
    <property type="entry name" value="PROKAR_LIPOPROTEIN"/>
    <property type="match status" value="1"/>
</dbReference>
<dbReference type="Gene3D" id="1.10.246.80">
    <property type="match status" value="1"/>
</dbReference>
<evidence type="ECO:0000256" key="4">
    <source>
        <dbReference type="ARBA" id="ARBA00022695"/>
    </source>
</evidence>
<dbReference type="Pfam" id="PF13735">
    <property type="entry name" value="tRNA_NucTran2_2"/>
    <property type="match status" value="1"/>
</dbReference>
<dbReference type="Gene3D" id="3.30.460.10">
    <property type="entry name" value="Beta Polymerase, domain 2"/>
    <property type="match status" value="1"/>
</dbReference>
<evidence type="ECO:0000313" key="14">
    <source>
        <dbReference type="Proteomes" id="UP000186795"/>
    </source>
</evidence>
<dbReference type="OrthoDB" id="9805698at2"/>
<dbReference type="PANTHER" id="PTHR46173:SF1">
    <property type="entry name" value="CCA TRNA NUCLEOTIDYLTRANSFERASE 1, MITOCHONDRIAL"/>
    <property type="match status" value="1"/>
</dbReference>
<feature type="domain" description="CCA-adding enzyme C-terminal" evidence="12">
    <location>
        <begin position="253"/>
        <end position="401"/>
    </location>
</feature>
<keyword evidence="6" id="KW-0547">Nucleotide-binding</keyword>
<keyword evidence="7" id="KW-0460">Magnesium</keyword>
<dbReference type="CDD" id="cd05398">
    <property type="entry name" value="NT_ClassII-CCAase"/>
    <property type="match status" value="1"/>
</dbReference>
<evidence type="ECO:0000313" key="13">
    <source>
        <dbReference type="EMBL" id="SIS39345.1"/>
    </source>
</evidence>
<evidence type="ECO:0000259" key="12">
    <source>
        <dbReference type="Pfam" id="PF13735"/>
    </source>
</evidence>
<dbReference type="InterPro" id="IPR002646">
    <property type="entry name" value="PolA_pol_head_dom"/>
</dbReference>
<feature type="domain" description="tRNA nucleotidyltransferase/poly(A) polymerase RNA and SrmB- binding" evidence="11">
    <location>
        <begin position="169"/>
        <end position="228"/>
    </location>
</feature>
<evidence type="ECO:0000259" key="11">
    <source>
        <dbReference type="Pfam" id="PF12627"/>
    </source>
</evidence>
<keyword evidence="14" id="KW-1185">Reference proteome</keyword>
<keyword evidence="4" id="KW-0548">Nucleotidyltransferase</keyword>
<evidence type="ECO:0000256" key="5">
    <source>
        <dbReference type="ARBA" id="ARBA00022723"/>
    </source>
</evidence>
<dbReference type="RefSeq" id="WP_076522906.1">
    <property type="nucleotide sequence ID" value="NZ_CP048103.1"/>
</dbReference>
<keyword evidence="8 9" id="KW-0694">RNA-binding</keyword>
<keyword evidence="2 9" id="KW-0808">Transferase</keyword>
<dbReference type="GO" id="GO:0000049">
    <property type="term" value="F:tRNA binding"/>
    <property type="evidence" value="ECO:0007669"/>
    <property type="project" value="TreeGrafter"/>
</dbReference>
<dbReference type="Pfam" id="PF01743">
    <property type="entry name" value="PolyA_pol"/>
    <property type="match status" value="1"/>
</dbReference>
<name>A0A1N7IQI1_9BACL</name>